<comment type="caution">
    <text evidence="1">The sequence shown here is derived from an EMBL/GenBank/DDBJ whole genome shotgun (WGS) entry which is preliminary data.</text>
</comment>
<keyword evidence="2" id="KW-1185">Reference proteome</keyword>
<dbReference type="EMBL" id="NBSK02000004">
    <property type="protein sequence ID" value="KAJ0211256.1"/>
    <property type="molecule type" value="Genomic_DNA"/>
</dbReference>
<dbReference type="Proteomes" id="UP000235145">
    <property type="component" value="Unassembled WGS sequence"/>
</dbReference>
<proteinExistence type="predicted"/>
<reference evidence="1 2" key="1">
    <citation type="journal article" date="2017" name="Nat. Commun.">
        <title>Genome assembly with in vitro proximity ligation data and whole-genome triplication in lettuce.</title>
        <authorList>
            <person name="Reyes-Chin-Wo S."/>
            <person name="Wang Z."/>
            <person name="Yang X."/>
            <person name="Kozik A."/>
            <person name="Arikit S."/>
            <person name="Song C."/>
            <person name="Xia L."/>
            <person name="Froenicke L."/>
            <person name="Lavelle D.O."/>
            <person name="Truco M.J."/>
            <person name="Xia R."/>
            <person name="Zhu S."/>
            <person name="Xu C."/>
            <person name="Xu H."/>
            <person name="Xu X."/>
            <person name="Cox K."/>
            <person name="Korf I."/>
            <person name="Meyers B.C."/>
            <person name="Michelmore R.W."/>
        </authorList>
    </citation>
    <scope>NUCLEOTIDE SEQUENCE [LARGE SCALE GENOMIC DNA]</scope>
    <source>
        <strain evidence="2">cv. Salinas</strain>
        <tissue evidence="1">Seedlings</tissue>
    </source>
</reference>
<organism evidence="1 2">
    <name type="scientific">Lactuca sativa</name>
    <name type="common">Garden lettuce</name>
    <dbReference type="NCBI Taxonomy" id="4236"/>
    <lineage>
        <taxon>Eukaryota</taxon>
        <taxon>Viridiplantae</taxon>
        <taxon>Streptophyta</taxon>
        <taxon>Embryophyta</taxon>
        <taxon>Tracheophyta</taxon>
        <taxon>Spermatophyta</taxon>
        <taxon>Magnoliopsida</taxon>
        <taxon>eudicotyledons</taxon>
        <taxon>Gunneridae</taxon>
        <taxon>Pentapetalae</taxon>
        <taxon>asterids</taxon>
        <taxon>campanulids</taxon>
        <taxon>Asterales</taxon>
        <taxon>Asteraceae</taxon>
        <taxon>Cichorioideae</taxon>
        <taxon>Cichorieae</taxon>
        <taxon>Lactucinae</taxon>
        <taxon>Lactuca</taxon>
    </lineage>
</organism>
<gene>
    <name evidence="1" type="ORF">LSAT_V11C400211610</name>
</gene>
<accession>A0A9R1VV79</accession>
<name>A0A9R1VV79_LACSA</name>
<protein>
    <submittedName>
        <fullName evidence="1">Uncharacterized protein</fullName>
    </submittedName>
</protein>
<sequence length="86" mass="9640">MIYSMFMTSKINGILVLTTELLKARHIGMIERIVAFVAHMEIISNQFPRVFYGYTLEVAVHSDNKAADGVLNHSDYILIGLLPSIS</sequence>
<evidence type="ECO:0000313" key="1">
    <source>
        <dbReference type="EMBL" id="KAJ0211256.1"/>
    </source>
</evidence>
<evidence type="ECO:0000313" key="2">
    <source>
        <dbReference type="Proteomes" id="UP000235145"/>
    </source>
</evidence>
<dbReference type="AlphaFoldDB" id="A0A9R1VV79"/>